<feature type="domain" description="FAD/NAD(P)-binding" evidence="1">
    <location>
        <begin position="7"/>
        <end position="211"/>
    </location>
</feature>
<evidence type="ECO:0000313" key="3">
    <source>
        <dbReference type="Proteomes" id="UP001595850"/>
    </source>
</evidence>
<dbReference type="PRINTS" id="PR00469">
    <property type="entry name" value="PNDRDTASEII"/>
</dbReference>
<dbReference type="PRINTS" id="PR00368">
    <property type="entry name" value="FADPNR"/>
</dbReference>
<dbReference type="PANTHER" id="PTHR38663:SF1">
    <property type="entry name" value="L-ORNITHINE N(5)-MONOOXYGENASE"/>
    <property type="match status" value="1"/>
</dbReference>
<name>A0ABV8I1P6_9ACTN</name>
<dbReference type="RefSeq" id="WP_377286276.1">
    <property type="nucleotide sequence ID" value="NZ_JBHSBM010000011.1"/>
</dbReference>
<dbReference type="EMBL" id="JBHSBM010000011">
    <property type="protein sequence ID" value="MFC4058101.1"/>
    <property type="molecule type" value="Genomic_DNA"/>
</dbReference>
<dbReference type="InterPro" id="IPR023753">
    <property type="entry name" value="FAD/NAD-binding_dom"/>
</dbReference>
<dbReference type="Pfam" id="PF07992">
    <property type="entry name" value="Pyr_redox_2"/>
    <property type="match status" value="1"/>
</dbReference>
<evidence type="ECO:0000313" key="2">
    <source>
        <dbReference type="EMBL" id="MFC4058101.1"/>
    </source>
</evidence>
<accession>A0ABV8I1P6</accession>
<gene>
    <name evidence="2" type="ORF">ACFOWE_07325</name>
</gene>
<dbReference type="Proteomes" id="UP001595850">
    <property type="component" value="Unassembled WGS sequence"/>
</dbReference>
<dbReference type="PANTHER" id="PTHR38663">
    <property type="match status" value="1"/>
</dbReference>
<proteinExistence type="predicted"/>
<dbReference type="SUPFAM" id="SSF51905">
    <property type="entry name" value="FAD/NAD(P)-binding domain"/>
    <property type="match status" value="1"/>
</dbReference>
<organism evidence="2 3">
    <name type="scientific">Planomonospora corallina</name>
    <dbReference type="NCBI Taxonomy" id="1806052"/>
    <lineage>
        <taxon>Bacteria</taxon>
        <taxon>Bacillati</taxon>
        <taxon>Actinomycetota</taxon>
        <taxon>Actinomycetes</taxon>
        <taxon>Streptosporangiales</taxon>
        <taxon>Streptosporangiaceae</taxon>
        <taxon>Planomonospora</taxon>
    </lineage>
</organism>
<comment type="caution">
    <text evidence="2">The sequence shown here is derived from an EMBL/GenBank/DDBJ whole genome shotgun (WGS) entry which is preliminary data.</text>
</comment>
<protein>
    <submittedName>
        <fullName evidence="2">NAD(P)-binding domain-containing protein</fullName>
    </submittedName>
</protein>
<dbReference type="Gene3D" id="3.50.50.60">
    <property type="entry name" value="FAD/NAD(P)-binding domain"/>
    <property type="match status" value="1"/>
</dbReference>
<reference evidence="3" key="1">
    <citation type="journal article" date="2019" name="Int. J. Syst. Evol. Microbiol.">
        <title>The Global Catalogue of Microorganisms (GCM) 10K type strain sequencing project: providing services to taxonomists for standard genome sequencing and annotation.</title>
        <authorList>
            <consortium name="The Broad Institute Genomics Platform"/>
            <consortium name="The Broad Institute Genome Sequencing Center for Infectious Disease"/>
            <person name="Wu L."/>
            <person name="Ma J."/>
        </authorList>
    </citation>
    <scope>NUCLEOTIDE SEQUENCE [LARGE SCALE GENOMIC DNA]</scope>
    <source>
        <strain evidence="3">TBRC 4489</strain>
    </source>
</reference>
<keyword evidence="3" id="KW-1185">Reference proteome</keyword>
<evidence type="ECO:0000259" key="1">
    <source>
        <dbReference type="Pfam" id="PF07992"/>
    </source>
</evidence>
<sequence>MRTPVVDVAVVGAGPYGLSVGAHAVAAGLDVRVYGRPMETWERNIPAGTLLKTEPASSHLADPHRSYGLDAYCRPRGLPCSPGSPVPAATFAEYGRWFRARTIGDALDPSSVTEVRAQGRLFTLELSTGQTVMARTVVLALGFPPFAHRPAVLSGLPSEACTHSSEHRDLSVFAGRDVTVVGAGQSALETAALLLEAGARPRVVARVNTLRWEEAPEPDASPLRWALSPVSGLGSGWGAWACSALPGAVRRLPAATRHRVVRTVPGPAGAWWLRRRFDGNVPVVLGQTLASAVCGDEVVLSLRNEHGRVRTLHTEHVIAATGYLVDVERMNVLDGRLRYAIRRTGTSPLLTKNFETSVSGLFAVGLAAAGTFGPAMRFVHGTRFAARRVTRGLVAAVRARSMLAGVAAQAAARPREYIG</sequence>
<dbReference type="InterPro" id="IPR036188">
    <property type="entry name" value="FAD/NAD-bd_sf"/>
</dbReference>